<proteinExistence type="inferred from homology"/>
<dbReference type="Pfam" id="PF03466">
    <property type="entry name" value="LysR_substrate"/>
    <property type="match status" value="1"/>
</dbReference>
<evidence type="ECO:0000256" key="5">
    <source>
        <dbReference type="ARBA" id="ARBA00023163"/>
    </source>
</evidence>
<organism evidence="7 8">
    <name type="scientific">Rouxiella aceris</name>
    <dbReference type="NCBI Taxonomy" id="2703884"/>
    <lineage>
        <taxon>Bacteria</taxon>
        <taxon>Pseudomonadati</taxon>
        <taxon>Pseudomonadota</taxon>
        <taxon>Gammaproteobacteria</taxon>
        <taxon>Enterobacterales</taxon>
        <taxon>Yersiniaceae</taxon>
        <taxon>Rouxiella</taxon>
    </lineage>
</organism>
<protein>
    <submittedName>
        <fullName evidence="7">LysR family transcriptional regulator</fullName>
    </submittedName>
</protein>
<evidence type="ECO:0000313" key="7">
    <source>
        <dbReference type="EMBL" id="NMP27633.1"/>
    </source>
</evidence>
<evidence type="ECO:0000313" key="8">
    <source>
        <dbReference type="Proteomes" id="UP000585363"/>
    </source>
</evidence>
<dbReference type="PANTHER" id="PTHR30346:SF0">
    <property type="entry name" value="HCA OPERON TRANSCRIPTIONAL ACTIVATOR HCAR"/>
    <property type="match status" value="1"/>
</dbReference>
<dbReference type="PANTHER" id="PTHR30346">
    <property type="entry name" value="TRANSCRIPTIONAL DUAL REGULATOR HCAR-RELATED"/>
    <property type="match status" value="1"/>
</dbReference>
<feature type="domain" description="HTH lysR-type" evidence="6">
    <location>
        <begin position="1"/>
        <end position="58"/>
    </location>
</feature>
<accession>A0A848MK38</accession>
<dbReference type="Pfam" id="PF00126">
    <property type="entry name" value="HTH_1"/>
    <property type="match status" value="1"/>
</dbReference>
<dbReference type="InterPro" id="IPR036388">
    <property type="entry name" value="WH-like_DNA-bd_sf"/>
</dbReference>
<dbReference type="InterPro" id="IPR036390">
    <property type="entry name" value="WH_DNA-bd_sf"/>
</dbReference>
<dbReference type="InterPro" id="IPR000847">
    <property type="entry name" value="LysR_HTH_N"/>
</dbReference>
<dbReference type="RefSeq" id="WP_169403348.1">
    <property type="nucleotide sequence ID" value="NZ_JAADJU010000006.1"/>
</dbReference>
<dbReference type="PRINTS" id="PR00039">
    <property type="entry name" value="HTHLYSR"/>
</dbReference>
<dbReference type="Gene3D" id="3.40.190.10">
    <property type="entry name" value="Periplasmic binding protein-like II"/>
    <property type="match status" value="2"/>
</dbReference>
<dbReference type="Gene3D" id="1.10.10.10">
    <property type="entry name" value="Winged helix-like DNA-binding domain superfamily/Winged helix DNA-binding domain"/>
    <property type="match status" value="1"/>
</dbReference>
<dbReference type="EMBL" id="JAADJU010000006">
    <property type="protein sequence ID" value="NMP27633.1"/>
    <property type="molecule type" value="Genomic_DNA"/>
</dbReference>
<evidence type="ECO:0000256" key="1">
    <source>
        <dbReference type="ARBA" id="ARBA00009437"/>
    </source>
</evidence>
<reference evidence="7 8" key="1">
    <citation type="submission" date="2020-01" db="EMBL/GenBank/DDBJ databases">
        <authorList>
            <person name="Lee S.D."/>
        </authorList>
    </citation>
    <scope>NUCLEOTIDE SEQUENCE [LARGE SCALE GENOMIC DNA]</scope>
    <source>
        <strain evidence="7 8">SAP-1</strain>
    </source>
</reference>
<keyword evidence="3" id="KW-0805">Transcription regulation</keyword>
<reference evidence="7 8" key="2">
    <citation type="submission" date="2020-06" db="EMBL/GenBank/DDBJ databases">
        <title>Polyphasic characterization of a Rahnella strain isolated from tree sap.</title>
        <authorList>
            <person name="Kim I.S."/>
        </authorList>
    </citation>
    <scope>NUCLEOTIDE SEQUENCE [LARGE SCALE GENOMIC DNA]</scope>
    <source>
        <strain evidence="7 8">SAP-1</strain>
    </source>
</reference>
<dbReference type="GO" id="GO:0003700">
    <property type="term" value="F:DNA-binding transcription factor activity"/>
    <property type="evidence" value="ECO:0007669"/>
    <property type="project" value="InterPro"/>
</dbReference>
<keyword evidence="2" id="KW-0678">Repressor</keyword>
<dbReference type="AlphaFoldDB" id="A0A848MK38"/>
<dbReference type="PROSITE" id="PS50931">
    <property type="entry name" value="HTH_LYSR"/>
    <property type="match status" value="1"/>
</dbReference>
<comment type="caution">
    <text evidence="7">The sequence shown here is derived from an EMBL/GenBank/DDBJ whole genome shotgun (WGS) entry which is preliminary data.</text>
</comment>
<name>A0A848MK38_9GAMM</name>
<keyword evidence="8" id="KW-1185">Reference proteome</keyword>
<sequence>MDIRRLRYFLAVAEEMHFGRAAEKLHIVQPALSMQITALEKELGGLLFTRTSRRVELTEAGKVLRLEAQRIIELSEQAKITVQRSLKGETGCVRLGFAGNAVFTGKLMADLHAFHKAYPDAELVIREMPPHQQLESILAGSIDLGYAPDLNNKHDPAIGYEQIGSWSRVVAMSVDHPLKDKKVLTPAMLAQEPFIFYDQQGSDDKLHQILRRILGTEPQIAYRANTTISVLALVAAGFGIALVPEPLTQLAIPGVVYKKFNEKALSANLMLLSRTEETNATVKAFLALVREAI</sequence>
<evidence type="ECO:0000256" key="3">
    <source>
        <dbReference type="ARBA" id="ARBA00023015"/>
    </source>
</evidence>
<gene>
    <name evidence="7" type="ORF">GW590_12270</name>
</gene>
<dbReference type="GO" id="GO:0003677">
    <property type="term" value="F:DNA binding"/>
    <property type="evidence" value="ECO:0007669"/>
    <property type="project" value="UniProtKB-KW"/>
</dbReference>
<dbReference type="SUPFAM" id="SSF53850">
    <property type="entry name" value="Periplasmic binding protein-like II"/>
    <property type="match status" value="1"/>
</dbReference>
<dbReference type="SUPFAM" id="SSF46785">
    <property type="entry name" value="Winged helix' DNA-binding domain"/>
    <property type="match status" value="1"/>
</dbReference>
<comment type="similarity">
    <text evidence="1">Belongs to the LysR transcriptional regulatory family.</text>
</comment>
<evidence type="ECO:0000256" key="4">
    <source>
        <dbReference type="ARBA" id="ARBA00023125"/>
    </source>
</evidence>
<dbReference type="CDD" id="cd08414">
    <property type="entry name" value="PBP2_LTTR_aromatics_like"/>
    <property type="match status" value="1"/>
</dbReference>
<dbReference type="GO" id="GO:0032993">
    <property type="term" value="C:protein-DNA complex"/>
    <property type="evidence" value="ECO:0007669"/>
    <property type="project" value="TreeGrafter"/>
</dbReference>
<keyword evidence="5" id="KW-0804">Transcription</keyword>
<evidence type="ECO:0000256" key="2">
    <source>
        <dbReference type="ARBA" id="ARBA00022491"/>
    </source>
</evidence>
<dbReference type="InterPro" id="IPR005119">
    <property type="entry name" value="LysR_subst-bd"/>
</dbReference>
<dbReference type="Proteomes" id="UP000585363">
    <property type="component" value="Unassembled WGS sequence"/>
</dbReference>
<keyword evidence="4" id="KW-0238">DNA-binding</keyword>
<dbReference type="FunFam" id="1.10.10.10:FF:000001">
    <property type="entry name" value="LysR family transcriptional regulator"/>
    <property type="match status" value="1"/>
</dbReference>
<evidence type="ECO:0000259" key="6">
    <source>
        <dbReference type="PROSITE" id="PS50931"/>
    </source>
</evidence>